<evidence type="ECO:0000256" key="10">
    <source>
        <dbReference type="PIRSR" id="PIRSR000439-1"/>
    </source>
</evidence>
<evidence type="ECO:0000256" key="3">
    <source>
        <dbReference type="ARBA" id="ARBA00022679"/>
    </source>
</evidence>
<comment type="caution">
    <text evidence="12">The sequence shown here is derived from an EMBL/GenBank/DDBJ whole genome shotgun (WGS) entry which is preliminary data.</text>
</comment>
<evidence type="ECO:0000256" key="7">
    <source>
        <dbReference type="ARBA" id="ARBA00023136"/>
    </source>
</evidence>
<dbReference type="PANTHER" id="PTHR10408">
    <property type="entry name" value="STEROL O-ACYLTRANSFERASE"/>
    <property type="match status" value="1"/>
</dbReference>
<dbReference type="GO" id="GO:0005789">
    <property type="term" value="C:endoplasmic reticulum membrane"/>
    <property type="evidence" value="ECO:0007669"/>
    <property type="project" value="UniProtKB-SubCell"/>
</dbReference>
<feature type="transmembrane region" description="Helical" evidence="11">
    <location>
        <begin position="7"/>
        <end position="25"/>
    </location>
</feature>
<dbReference type="EMBL" id="ATCN01000160">
    <property type="protein sequence ID" value="EPR79673.1"/>
    <property type="molecule type" value="Genomic_DNA"/>
</dbReference>
<evidence type="ECO:0000256" key="11">
    <source>
        <dbReference type="SAM" id="Phobius"/>
    </source>
</evidence>
<comment type="function">
    <text evidence="9">Sterol O-acyltransferase that catalyzes the formation of stery esters.</text>
</comment>
<dbReference type="InterPro" id="IPR014371">
    <property type="entry name" value="Oat_ACAT_DAG_ARE"/>
</dbReference>
<dbReference type="OrthoDB" id="10039049at2759"/>
<dbReference type="Pfam" id="PF03062">
    <property type="entry name" value="MBOAT"/>
    <property type="match status" value="1"/>
</dbReference>
<dbReference type="GO" id="GO:0008374">
    <property type="term" value="F:O-acyltransferase activity"/>
    <property type="evidence" value="ECO:0007669"/>
    <property type="project" value="InterPro"/>
</dbReference>
<feature type="transmembrane region" description="Helical" evidence="11">
    <location>
        <begin position="203"/>
        <end position="225"/>
    </location>
</feature>
<evidence type="ECO:0000256" key="8">
    <source>
        <dbReference type="ARBA" id="ARBA00023315"/>
    </source>
</evidence>
<dbReference type="Proteomes" id="UP000014978">
    <property type="component" value="Unassembled WGS sequence"/>
</dbReference>
<feature type="active site" evidence="10">
    <location>
        <position position="333"/>
    </location>
</feature>
<protein>
    <submittedName>
        <fullName evidence="12">Putative membrane bound O-acyl transferase</fullName>
    </submittedName>
</protein>
<proteinExistence type="inferred from homology"/>
<comment type="subcellular location">
    <subcellularLocation>
        <location evidence="1">Endoplasmic reticulum membrane</location>
        <topology evidence="1">Multi-pass membrane protein</topology>
    </subcellularLocation>
</comment>
<evidence type="ECO:0000256" key="9">
    <source>
        <dbReference type="ARBA" id="ARBA00023568"/>
    </source>
</evidence>
<evidence type="ECO:0000256" key="2">
    <source>
        <dbReference type="ARBA" id="ARBA00009010"/>
    </source>
</evidence>
<evidence type="ECO:0000256" key="6">
    <source>
        <dbReference type="ARBA" id="ARBA00022989"/>
    </source>
</evidence>
<keyword evidence="4 11" id="KW-0812">Transmembrane</keyword>
<keyword evidence="8" id="KW-0012">Acyltransferase</keyword>
<dbReference type="InterPro" id="IPR004299">
    <property type="entry name" value="MBOAT_fam"/>
</dbReference>
<gene>
    <name evidence="12" type="ORF">SLOPH_1529</name>
</gene>
<evidence type="ECO:0000256" key="4">
    <source>
        <dbReference type="ARBA" id="ARBA00022692"/>
    </source>
</evidence>
<evidence type="ECO:0000256" key="1">
    <source>
        <dbReference type="ARBA" id="ARBA00004477"/>
    </source>
</evidence>
<evidence type="ECO:0000313" key="13">
    <source>
        <dbReference type="Proteomes" id="UP000014978"/>
    </source>
</evidence>
<organism evidence="12 13">
    <name type="scientific">Spraguea lophii (strain 42_110)</name>
    <name type="common">Microsporidian parasite</name>
    <dbReference type="NCBI Taxonomy" id="1358809"/>
    <lineage>
        <taxon>Eukaryota</taxon>
        <taxon>Fungi</taxon>
        <taxon>Fungi incertae sedis</taxon>
        <taxon>Microsporidia</taxon>
        <taxon>Spragueidae</taxon>
        <taxon>Spraguea</taxon>
    </lineage>
</organism>
<keyword evidence="3 12" id="KW-0808">Transferase</keyword>
<feature type="transmembrane region" description="Helical" evidence="11">
    <location>
        <begin position="319"/>
        <end position="338"/>
    </location>
</feature>
<dbReference type="PIRSF" id="PIRSF000439">
    <property type="entry name" value="Oat_ACAT_DAG_ARE"/>
    <property type="match status" value="1"/>
</dbReference>
<keyword evidence="7 11" id="KW-0472">Membrane</keyword>
<name>S7XUW8_SPRLO</name>
<feature type="transmembrane region" description="Helical" evidence="11">
    <location>
        <begin position="60"/>
        <end position="80"/>
    </location>
</feature>
<dbReference type="OMA" id="HEYIIGD"/>
<keyword evidence="6 11" id="KW-1133">Transmembrane helix</keyword>
<sequence length="397" mass="47293">MNGVRNFLLLFFSFYFMQFLIKEYDGSNVKYLYIILPSSNDLFCGGIILIIIFIRYIIVFFYQSFIILFIMEIFTGYLIYNNGNFIISFLSGVFSIISTLKIYSFLVTIRQLKMKNKKDKNDGVYNYSGGLTNEDVIGIRSKDPYKYSKISLYSESSVKDYDDGNNLIEENIYDKKYYLRFIFTPTLIYSDNLLCEFSLRKTLLHFFGVVSTAILTLLFNIYYFIPQIIRIGSVFNCYSSIDNLFTMFFIGFIEWILIFLGFFHFYLNFMSALTLYPYESECWWNVKKVSLYWRYWNSPTHYWMKEYVYIKPKSNVEKIFSIFHVFFVSGILHEYLFFLSFKKIRFIGLMSMLSHPIIMKVGDMFYGCGLGNLFFWISFSLVGFPVCMLKTYEYLNK</sequence>
<dbReference type="AlphaFoldDB" id="S7XUW8"/>
<reference evidence="13" key="1">
    <citation type="journal article" date="2013" name="PLoS Genet.">
        <title>The genome of Spraguea lophii and the basis of host-microsporidian interactions.</title>
        <authorList>
            <person name="Campbell S.E."/>
            <person name="Williams T.A."/>
            <person name="Yousuf A."/>
            <person name="Soanes D.M."/>
            <person name="Paszkiewicz K.H."/>
            <person name="Williams B.A.P."/>
        </authorList>
    </citation>
    <scope>NUCLEOTIDE SEQUENCE [LARGE SCALE GENOMIC DNA]</scope>
    <source>
        <strain evidence="13">42_110</strain>
    </source>
</reference>
<evidence type="ECO:0000256" key="5">
    <source>
        <dbReference type="ARBA" id="ARBA00022824"/>
    </source>
</evidence>
<evidence type="ECO:0000313" key="12">
    <source>
        <dbReference type="EMBL" id="EPR79673.1"/>
    </source>
</evidence>
<feature type="transmembrane region" description="Helical" evidence="11">
    <location>
        <begin position="31"/>
        <end position="53"/>
    </location>
</feature>
<dbReference type="InParanoid" id="S7XUW8"/>
<dbReference type="HOGENOM" id="CLU_716103_0_0_1"/>
<feature type="transmembrane region" description="Helical" evidence="11">
    <location>
        <begin position="86"/>
        <end position="109"/>
    </location>
</feature>
<keyword evidence="5" id="KW-0256">Endoplasmic reticulum</keyword>
<comment type="similarity">
    <text evidence="2">Belongs to the membrane-bound acyltransferase family. Sterol o-acyltransferase subfamily.</text>
</comment>
<accession>S7XUW8</accession>
<keyword evidence="13" id="KW-1185">Reference proteome</keyword>
<dbReference type="STRING" id="1358809.S7XUW8"/>
<feature type="transmembrane region" description="Helical" evidence="11">
    <location>
        <begin position="245"/>
        <end position="267"/>
    </location>
</feature>
<dbReference type="VEuPathDB" id="MicrosporidiaDB:SLOPH_1529"/>